<evidence type="ECO:0000313" key="7">
    <source>
        <dbReference type="Proteomes" id="UP000439983"/>
    </source>
</evidence>
<dbReference type="SUPFAM" id="SSF52540">
    <property type="entry name" value="P-loop containing nucleoside triphosphate hydrolases"/>
    <property type="match status" value="1"/>
</dbReference>
<name>A0A6N7LKS8_SINTE</name>
<accession>A0A6N7LKS8</accession>
<evidence type="ECO:0000256" key="4">
    <source>
        <dbReference type="ARBA" id="ARBA00022840"/>
    </source>
</evidence>
<evidence type="ECO:0000256" key="3">
    <source>
        <dbReference type="ARBA" id="ARBA00022741"/>
    </source>
</evidence>
<evidence type="ECO:0000256" key="2">
    <source>
        <dbReference type="ARBA" id="ARBA00022448"/>
    </source>
</evidence>
<dbReference type="PANTHER" id="PTHR43553:SF24">
    <property type="entry name" value="ENERGY-COUPLING FACTOR TRANSPORTER ATP-BINDING PROTEIN ECFA1"/>
    <property type="match status" value="1"/>
</dbReference>
<dbReference type="InterPro" id="IPR015856">
    <property type="entry name" value="ABC_transpr_CbiO/EcfA_su"/>
</dbReference>
<organism evidence="6 7">
    <name type="scientific">Sinorhizobium terangae</name>
    <dbReference type="NCBI Taxonomy" id="110322"/>
    <lineage>
        <taxon>Bacteria</taxon>
        <taxon>Pseudomonadati</taxon>
        <taxon>Pseudomonadota</taxon>
        <taxon>Alphaproteobacteria</taxon>
        <taxon>Hyphomicrobiales</taxon>
        <taxon>Rhizobiaceae</taxon>
        <taxon>Sinorhizobium/Ensifer group</taxon>
        <taxon>Sinorhizobium</taxon>
    </lineage>
</organism>
<dbReference type="PROSITE" id="PS50893">
    <property type="entry name" value="ABC_TRANSPORTER_2"/>
    <property type="match status" value="1"/>
</dbReference>
<keyword evidence="4 6" id="KW-0067">ATP-binding</keyword>
<dbReference type="InterPro" id="IPR003439">
    <property type="entry name" value="ABC_transporter-like_ATP-bd"/>
</dbReference>
<dbReference type="PANTHER" id="PTHR43553">
    <property type="entry name" value="HEAVY METAL TRANSPORTER"/>
    <property type="match status" value="1"/>
</dbReference>
<dbReference type="Proteomes" id="UP000439983">
    <property type="component" value="Unassembled WGS sequence"/>
</dbReference>
<keyword evidence="7" id="KW-1185">Reference proteome</keyword>
<dbReference type="GO" id="GO:0042626">
    <property type="term" value="F:ATPase-coupled transmembrane transporter activity"/>
    <property type="evidence" value="ECO:0007669"/>
    <property type="project" value="TreeGrafter"/>
</dbReference>
<dbReference type="Pfam" id="PF00005">
    <property type="entry name" value="ABC_tran"/>
    <property type="match status" value="1"/>
</dbReference>
<keyword evidence="2" id="KW-0813">Transport</keyword>
<comment type="caution">
    <text evidence="6">The sequence shown here is derived from an EMBL/GenBank/DDBJ whole genome shotgun (WGS) entry which is preliminary data.</text>
</comment>
<protein>
    <submittedName>
        <fullName evidence="6">ATP-binding cassette domain-containing protein</fullName>
    </submittedName>
</protein>
<dbReference type="RefSeq" id="WP_153442235.1">
    <property type="nucleotide sequence ID" value="NZ_JACIGA010000003.1"/>
</dbReference>
<evidence type="ECO:0000256" key="1">
    <source>
        <dbReference type="ARBA" id="ARBA00005417"/>
    </source>
</evidence>
<dbReference type="CDD" id="cd03225">
    <property type="entry name" value="ABC_cobalt_CbiO_domain1"/>
    <property type="match status" value="1"/>
</dbReference>
<dbReference type="SMART" id="SM00382">
    <property type="entry name" value="AAA"/>
    <property type="match status" value="1"/>
</dbReference>
<evidence type="ECO:0000259" key="5">
    <source>
        <dbReference type="PROSITE" id="PS50893"/>
    </source>
</evidence>
<dbReference type="OrthoDB" id="9782163at2"/>
<dbReference type="GO" id="GO:0016887">
    <property type="term" value="F:ATP hydrolysis activity"/>
    <property type="evidence" value="ECO:0007669"/>
    <property type="project" value="InterPro"/>
</dbReference>
<dbReference type="GO" id="GO:0043190">
    <property type="term" value="C:ATP-binding cassette (ABC) transporter complex"/>
    <property type="evidence" value="ECO:0007669"/>
    <property type="project" value="TreeGrafter"/>
</dbReference>
<dbReference type="GO" id="GO:0005524">
    <property type="term" value="F:ATP binding"/>
    <property type="evidence" value="ECO:0007669"/>
    <property type="project" value="UniProtKB-KW"/>
</dbReference>
<dbReference type="InterPro" id="IPR003593">
    <property type="entry name" value="AAA+_ATPase"/>
</dbReference>
<dbReference type="AlphaFoldDB" id="A0A6N7LKS8"/>
<comment type="similarity">
    <text evidence="1">Belongs to the ABC transporter superfamily.</text>
</comment>
<dbReference type="Gene3D" id="3.40.50.300">
    <property type="entry name" value="P-loop containing nucleotide triphosphate hydrolases"/>
    <property type="match status" value="1"/>
</dbReference>
<dbReference type="InterPro" id="IPR027417">
    <property type="entry name" value="P-loop_NTPase"/>
</dbReference>
<dbReference type="EMBL" id="WITC01000120">
    <property type="protein sequence ID" value="MQX18473.1"/>
    <property type="molecule type" value="Genomic_DNA"/>
</dbReference>
<sequence length="226" mass="24873">MDIRFTDCSVSFGERVALHPLTLALDERRIGIIGLNGSGKTTFARLINGLVKPTRGRVMVNGLDTVKDEKAVLAEAGFIFQNPQHQLIMPIVCDDIAFGLKNRGLPQHEVAARTEAALTRFGVTHLGRRRVHELSGGETQLVAMASVVVTGPKILILDEPTNQLDLRNRRMVADTIDTLDEDTIVITHDLALVEGVERLLLFHEGRLLADGKPAETIRRYHEVAGC</sequence>
<feature type="domain" description="ABC transporter" evidence="5">
    <location>
        <begin position="3"/>
        <end position="226"/>
    </location>
</feature>
<proteinExistence type="inferred from homology"/>
<keyword evidence="3" id="KW-0547">Nucleotide-binding</keyword>
<dbReference type="InterPro" id="IPR050095">
    <property type="entry name" value="ECF_ABC_transporter_ATP-bd"/>
</dbReference>
<reference evidence="6 7" key="1">
    <citation type="journal article" date="2013" name="Genome Biol.">
        <title>Comparative genomics of the core and accessory genomes of 48 Sinorhizobium strains comprising five genospecies.</title>
        <authorList>
            <person name="Sugawara M."/>
            <person name="Epstein B."/>
            <person name="Badgley B.D."/>
            <person name="Unno T."/>
            <person name="Xu L."/>
            <person name="Reese J."/>
            <person name="Gyaneshwar P."/>
            <person name="Denny R."/>
            <person name="Mudge J."/>
            <person name="Bharti A.K."/>
            <person name="Farmer A.D."/>
            <person name="May G.D."/>
            <person name="Woodward J.E."/>
            <person name="Medigue C."/>
            <person name="Vallenet D."/>
            <person name="Lajus A."/>
            <person name="Rouy Z."/>
            <person name="Martinez-Vaz B."/>
            <person name="Tiffin P."/>
            <person name="Young N.D."/>
            <person name="Sadowsky M.J."/>
        </authorList>
    </citation>
    <scope>NUCLEOTIDE SEQUENCE [LARGE SCALE GENOMIC DNA]</scope>
    <source>
        <strain evidence="6 7">USDA4894</strain>
    </source>
</reference>
<evidence type="ECO:0000313" key="6">
    <source>
        <dbReference type="EMBL" id="MQX18473.1"/>
    </source>
</evidence>
<gene>
    <name evidence="6" type="ORF">GHK62_28215</name>
</gene>